<keyword evidence="9" id="KW-0325">Glycoprotein</keyword>
<feature type="transmembrane region" description="Helical" evidence="12">
    <location>
        <begin position="286"/>
        <end position="304"/>
    </location>
</feature>
<evidence type="ECO:0000256" key="9">
    <source>
        <dbReference type="ARBA" id="ARBA00023180"/>
    </source>
</evidence>
<gene>
    <name evidence="16" type="primary">LOC103060312</name>
</gene>
<dbReference type="AlphaFoldDB" id="A0A9F2WG88"/>
<keyword evidence="4" id="KW-0964">Secreted</keyword>
<evidence type="ECO:0000313" key="15">
    <source>
        <dbReference type="Proteomes" id="UP000695026"/>
    </source>
</evidence>
<evidence type="ECO:0000259" key="14">
    <source>
        <dbReference type="Pfam" id="PF00021"/>
    </source>
</evidence>
<name>A0A9F2WG88_PYTBI</name>
<organism evidence="15 16">
    <name type="scientific">Python bivittatus</name>
    <name type="common">Burmese python</name>
    <name type="synonym">Python molurus bivittatus</name>
    <dbReference type="NCBI Taxonomy" id="176946"/>
    <lineage>
        <taxon>Eukaryota</taxon>
        <taxon>Metazoa</taxon>
        <taxon>Chordata</taxon>
        <taxon>Craniata</taxon>
        <taxon>Vertebrata</taxon>
        <taxon>Euteleostomi</taxon>
        <taxon>Lepidosauria</taxon>
        <taxon>Squamata</taxon>
        <taxon>Bifurcata</taxon>
        <taxon>Unidentata</taxon>
        <taxon>Episquamata</taxon>
        <taxon>Toxicofera</taxon>
        <taxon>Serpentes</taxon>
        <taxon>Henophidia</taxon>
        <taxon>Pythonidae</taxon>
        <taxon>Python</taxon>
    </lineage>
</organism>
<dbReference type="SUPFAM" id="SSF57302">
    <property type="entry name" value="Snake toxin-like"/>
    <property type="match status" value="2"/>
</dbReference>
<proteinExistence type="predicted"/>
<dbReference type="Proteomes" id="UP000695026">
    <property type="component" value="Unplaced"/>
</dbReference>
<keyword evidence="8" id="KW-1015">Disulfide bond</keyword>
<protein>
    <submittedName>
        <fullName evidence="16">Ly6/PLAUR domain-containing protein 5-like</fullName>
    </submittedName>
</protein>
<dbReference type="InterPro" id="IPR016054">
    <property type="entry name" value="LY6_UPA_recep-like"/>
</dbReference>
<dbReference type="GO" id="GO:0005886">
    <property type="term" value="C:plasma membrane"/>
    <property type="evidence" value="ECO:0007669"/>
    <property type="project" value="UniProtKB-SubCell"/>
</dbReference>
<dbReference type="GO" id="GO:0098552">
    <property type="term" value="C:side of membrane"/>
    <property type="evidence" value="ECO:0007669"/>
    <property type="project" value="UniProtKB-KW"/>
</dbReference>
<keyword evidence="12" id="KW-0812">Transmembrane</keyword>
<evidence type="ECO:0000256" key="6">
    <source>
        <dbReference type="ARBA" id="ARBA00022729"/>
    </source>
</evidence>
<dbReference type="OrthoDB" id="9049246at2759"/>
<feature type="domain" description="UPAR/Ly6" evidence="14">
    <location>
        <begin position="45"/>
        <end position="115"/>
    </location>
</feature>
<keyword evidence="15" id="KW-1185">Reference proteome</keyword>
<accession>A0A9F2WG88</accession>
<keyword evidence="6 13" id="KW-0732">Signal</keyword>
<feature type="chain" id="PRO_5039907791" evidence="13">
    <location>
        <begin position="22"/>
        <end position="305"/>
    </location>
</feature>
<evidence type="ECO:0000256" key="4">
    <source>
        <dbReference type="ARBA" id="ARBA00022525"/>
    </source>
</evidence>
<evidence type="ECO:0000256" key="7">
    <source>
        <dbReference type="ARBA" id="ARBA00023136"/>
    </source>
</evidence>
<evidence type="ECO:0000256" key="3">
    <source>
        <dbReference type="ARBA" id="ARBA00022475"/>
    </source>
</evidence>
<evidence type="ECO:0000256" key="10">
    <source>
        <dbReference type="ARBA" id="ARBA00023288"/>
    </source>
</evidence>
<keyword evidence="7 12" id="KW-0472">Membrane</keyword>
<dbReference type="KEGG" id="pbi:103060312"/>
<evidence type="ECO:0000256" key="2">
    <source>
        <dbReference type="ARBA" id="ARBA00004613"/>
    </source>
</evidence>
<dbReference type="GeneID" id="103060312"/>
<evidence type="ECO:0000256" key="12">
    <source>
        <dbReference type="SAM" id="Phobius"/>
    </source>
</evidence>
<keyword evidence="10" id="KW-0449">Lipoprotein</keyword>
<evidence type="ECO:0000256" key="13">
    <source>
        <dbReference type="SAM" id="SignalP"/>
    </source>
</evidence>
<feature type="region of interest" description="Disordered" evidence="11">
    <location>
        <begin position="227"/>
        <end position="266"/>
    </location>
</feature>
<feature type="signal peptide" evidence="13">
    <location>
        <begin position="1"/>
        <end position="21"/>
    </location>
</feature>
<dbReference type="Pfam" id="PF00021">
    <property type="entry name" value="UPAR_LY6"/>
    <property type="match status" value="2"/>
</dbReference>
<keyword evidence="3" id="KW-1003">Cell membrane</keyword>
<keyword evidence="5" id="KW-0336">GPI-anchor</keyword>
<evidence type="ECO:0000256" key="11">
    <source>
        <dbReference type="SAM" id="MobiDB-lite"/>
    </source>
</evidence>
<evidence type="ECO:0000313" key="16">
    <source>
        <dbReference type="RefSeq" id="XP_007435294.1"/>
    </source>
</evidence>
<dbReference type="PANTHER" id="PTHR10624">
    <property type="entry name" value="UROKINASE PLASMINOGEN ACTIVATOR SURFACE RECEPTOR-RELATED"/>
    <property type="match status" value="1"/>
</dbReference>
<dbReference type="Gene3D" id="2.10.60.10">
    <property type="entry name" value="CD59"/>
    <property type="match status" value="2"/>
</dbReference>
<evidence type="ECO:0000256" key="1">
    <source>
        <dbReference type="ARBA" id="ARBA00004609"/>
    </source>
</evidence>
<keyword evidence="12" id="KW-1133">Transmembrane helix</keyword>
<feature type="domain" description="UPAR/Ly6" evidence="14">
    <location>
        <begin position="138"/>
        <end position="220"/>
    </location>
</feature>
<dbReference type="GO" id="GO:0005576">
    <property type="term" value="C:extracellular region"/>
    <property type="evidence" value="ECO:0007669"/>
    <property type="project" value="UniProtKB-SubCell"/>
</dbReference>
<dbReference type="InterPro" id="IPR045860">
    <property type="entry name" value="Snake_toxin-like_sf"/>
</dbReference>
<dbReference type="RefSeq" id="XP_007435294.1">
    <property type="nucleotide sequence ID" value="XM_007435232.2"/>
</dbReference>
<reference evidence="16" key="1">
    <citation type="submission" date="2025-08" db="UniProtKB">
        <authorList>
            <consortium name="RefSeq"/>
        </authorList>
    </citation>
    <scope>IDENTIFICATION</scope>
    <source>
        <tissue evidence="16">Liver</tissue>
    </source>
</reference>
<evidence type="ECO:0000256" key="8">
    <source>
        <dbReference type="ARBA" id="ARBA00023157"/>
    </source>
</evidence>
<evidence type="ECO:0000256" key="5">
    <source>
        <dbReference type="ARBA" id="ARBA00022622"/>
    </source>
</evidence>
<dbReference type="OMA" id="ANDSWEA"/>
<sequence length="305" mass="33433">MTVPSLFHGFLVICLISGASALECISSTLIQRNYPLNETEFQISSETKKIICSMDENACEEVQLILKIDRNALLVTHRGCAIKDLYSGPESITTGHQHYNIQSNMSYCFHDLCNANFTDEIILLNPDDYKASGANDSAQCYSSLSFDSSEAIQDHVRCSEGYNRCSSGIISVTDGSISVLIYTKACQQHPNCTVPQKQSFGSIAIISESSSCCVGSYCNQNETATRVPDSVEASRESPDYGNNHFPLDPNSDSDSEDHKAHDPWSTDPQFPVPAFRPFILVSRAPSLAFCSLVIVLGCTILGILW</sequence>
<comment type="subcellular location">
    <subcellularLocation>
        <location evidence="1">Cell membrane</location>
        <topology evidence="1">Lipid-anchor</topology>
        <topology evidence="1">GPI-anchor</topology>
    </subcellularLocation>
    <subcellularLocation>
        <location evidence="2">Secreted</location>
    </subcellularLocation>
</comment>
<dbReference type="PANTHER" id="PTHR10624:SF8">
    <property type="entry name" value="LY6_PLAUR DOMAIN-CONTAINING PROTEIN 3"/>
    <property type="match status" value="1"/>
</dbReference>